<dbReference type="Pfam" id="PF00067">
    <property type="entry name" value="p450"/>
    <property type="match status" value="1"/>
</dbReference>
<sequence length="140" mass="16514">MWHLSFMFSTTEIIIIITTFVITGTWYAFFRKPAGLPPGPQRLPFIGNLLFYNRLKSEKKRVLDVVLDLRSRYGDVIYMTDGIARYVYVLGYDAIKEVLMNRPEISCNRATWMLPGNDRRIGKYYEILERHCIYTKNIYA</sequence>
<accession>A0A9D4H8X1</accession>
<dbReference type="GO" id="GO:0020037">
    <property type="term" value="F:heme binding"/>
    <property type="evidence" value="ECO:0007669"/>
    <property type="project" value="InterPro"/>
</dbReference>
<evidence type="ECO:0000313" key="6">
    <source>
        <dbReference type="Proteomes" id="UP000828390"/>
    </source>
</evidence>
<proteinExistence type="inferred from homology"/>
<evidence type="ECO:0000256" key="2">
    <source>
        <dbReference type="ARBA" id="ARBA00022723"/>
    </source>
</evidence>
<dbReference type="SUPFAM" id="SSF48264">
    <property type="entry name" value="Cytochrome P450"/>
    <property type="match status" value="1"/>
</dbReference>
<evidence type="ECO:0000313" key="5">
    <source>
        <dbReference type="EMBL" id="KAH3827417.1"/>
    </source>
</evidence>
<keyword evidence="4" id="KW-1133">Transmembrane helix</keyword>
<dbReference type="InterPro" id="IPR001128">
    <property type="entry name" value="Cyt_P450"/>
</dbReference>
<keyword evidence="4" id="KW-0812">Transmembrane</keyword>
<dbReference type="EMBL" id="JAIWYP010000005">
    <property type="protein sequence ID" value="KAH3827417.1"/>
    <property type="molecule type" value="Genomic_DNA"/>
</dbReference>
<dbReference type="InterPro" id="IPR036396">
    <property type="entry name" value="Cyt_P450_sf"/>
</dbReference>
<name>A0A9D4H8X1_DREPO</name>
<organism evidence="5 6">
    <name type="scientific">Dreissena polymorpha</name>
    <name type="common">Zebra mussel</name>
    <name type="synonym">Mytilus polymorpha</name>
    <dbReference type="NCBI Taxonomy" id="45954"/>
    <lineage>
        <taxon>Eukaryota</taxon>
        <taxon>Metazoa</taxon>
        <taxon>Spiralia</taxon>
        <taxon>Lophotrochozoa</taxon>
        <taxon>Mollusca</taxon>
        <taxon>Bivalvia</taxon>
        <taxon>Autobranchia</taxon>
        <taxon>Heteroconchia</taxon>
        <taxon>Euheterodonta</taxon>
        <taxon>Imparidentia</taxon>
        <taxon>Neoheterodontei</taxon>
        <taxon>Myida</taxon>
        <taxon>Dreissenoidea</taxon>
        <taxon>Dreissenidae</taxon>
        <taxon>Dreissena</taxon>
    </lineage>
</organism>
<dbReference type="Gene3D" id="1.10.630.10">
    <property type="entry name" value="Cytochrome P450"/>
    <property type="match status" value="1"/>
</dbReference>
<evidence type="ECO:0000256" key="1">
    <source>
        <dbReference type="ARBA" id="ARBA00010617"/>
    </source>
</evidence>
<evidence type="ECO:0008006" key="7">
    <source>
        <dbReference type="Google" id="ProtNLM"/>
    </source>
</evidence>
<comment type="similarity">
    <text evidence="1">Belongs to the cytochrome P450 family.</text>
</comment>
<dbReference type="GO" id="GO:0005506">
    <property type="term" value="F:iron ion binding"/>
    <property type="evidence" value="ECO:0007669"/>
    <property type="project" value="InterPro"/>
</dbReference>
<keyword evidence="6" id="KW-1185">Reference proteome</keyword>
<dbReference type="GO" id="GO:0004497">
    <property type="term" value="F:monooxygenase activity"/>
    <property type="evidence" value="ECO:0007669"/>
    <property type="project" value="InterPro"/>
</dbReference>
<dbReference type="PANTHER" id="PTHR24300:SF417">
    <property type="entry name" value="CYTOCHROME P450 508B1-RELATED"/>
    <property type="match status" value="1"/>
</dbReference>
<gene>
    <name evidence="5" type="ORF">DPMN_129354</name>
</gene>
<reference evidence="5" key="1">
    <citation type="journal article" date="2019" name="bioRxiv">
        <title>The Genome of the Zebra Mussel, Dreissena polymorpha: A Resource for Invasive Species Research.</title>
        <authorList>
            <person name="McCartney M.A."/>
            <person name="Auch B."/>
            <person name="Kono T."/>
            <person name="Mallez S."/>
            <person name="Zhang Y."/>
            <person name="Obille A."/>
            <person name="Becker A."/>
            <person name="Abrahante J.E."/>
            <person name="Garbe J."/>
            <person name="Badalamenti J.P."/>
            <person name="Herman A."/>
            <person name="Mangelson H."/>
            <person name="Liachko I."/>
            <person name="Sullivan S."/>
            <person name="Sone E.D."/>
            <person name="Koren S."/>
            <person name="Silverstein K.A.T."/>
            <person name="Beckman K.B."/>
            <person name="Gohl D.M."/>
        </authorList>
    </citation>
    <scope>NUCLEOTIDE SEQUENCE</scope>
    <source>
        <strain evidence="5">Duluth1</strain>
        <tissue evidence="5">Whole animal</tissue>
    </source>
</reference>
<evidence type="ECO:0000256" key="4">
    <source>
        <dbReference type="SAM" id="Phobius"/>
    </source>
</evidence>
<evidence type="ECO:0000256" key="3">
    <source>
        <dbReference type="ARBA" id="ARBA00023004"/>
    </source>
</evidence>
<dbReference type="GO" id="GO:0016705">
    <property type="term" value="F:oxidoreductase activity, acting on paired donors, with incorporation or reduction of molecular oxygen"/>
    <property type="evidence" value="ECO:0007669"/>
    <property type="project" value="InterPro"/>
</dbReference>
<dbReference type="PANTHER" id="PTHR24300">
    <property type="entry name" value="CYTOCHROME P450 508A4-RELATED"/>
    <property type="match status" value="1"/>
</dbReference>
<dbReference type="Proteomes" id="UP000828390">
    <property type="component" value="Unassembled WGS sequence"/>
</dbReference>
<dbReference type="InterPro" id="IPR050182">
    <property type="entry name" value="Cytochrome_P450_fam2"/>
</dbReference>
<keyword evidence="4" id="KW-0472">Membrane</keyword>
<keyword evidence="3" id="KW-0408">Iron</keyword>
<keyword evidence="2" id="KW-0479">Metal-binding</keyword>
<feature type="transmembrane region" description="Helical" evidence="4">
    <location>
        <begin position="6"/>
        <end position="29"/>
    </location>
</feature>
<protein>
    <recommendedName>
        <fullName evidence="7">Cytochrome P450</fullName>
    </recommendedName>
</protein>
<comment type="caution">
    <text evidence="5">The sequence shown here is derived from an EMBL/GenBank/DDBJ whole genome shotgun (WGS) entry which is preliminary data.</text>
</comment>
<reference evidence="5" key="2">
    <citation type="submission" date="2020-11" db="EMBL/GenBank/DDBJ databases">
        <authorList>
            <person name="McCartney M.A."/>
            <person name="Auch B."/>
            <person name="Kono T."/>
            <person name="Mallez S."/>
            <person name="Becker A."/>
            <person name="Gohl D.M."/>
            <person name="Silverstein K.A.T."/>
            <person name="Koren S."/>
            <person name="Bechman K.B."/>
            <person name="Herman A."/>
            <person name="Abrahante J.E."/>
            <person name="Garbe J."/>
        </authorList>
    </citation>
    <scope>NUCLEOTIDE SEQUENCE</scope>
    <source>
        <strain evidence="5">Duluth1</strain>
        <tissue evidence="5">Whole animal</tissue>
    </source>
</reference>
<dbReference type="AlphaFoldDB" id="A0A9D4H8X1"/>